<dbReference type="InterPro" id="IPR023213">
    <property type="entry name" value="CAT-like_dom_sf"/>
</dbReference>
<organism evidence="2 3">
    <name type="scientific">Artemisia annua</name>
    <name type="common">Sweet wormwood</name>
    <dbReference type="NCBI Taxonomy" id="35608"/>
    <lineage>
        <taxon>Eukaryota</taxon>
        <taxon>Viridiplantae</taxon>
        <taxon>Streptophyta</taxon>
        <taxon>Embryophyta</taxon>
        <taxon>Tracheophyta</taxon>
        <taxon>Spermatophyta</taxon>
        <taxon>Magnoliopsida</taxon>
        <taxon>eudicotyledons</taxon>
        <taxon>Gunneridae</taxon>
        <taxon>Pentapetalae</taxon>
        <taxon>asterids</taxon>
        <taxon>campanulids</taxon>
        <taxon>Asterales</taxon>
        <taxon>Asteraceae</taxon>
        <taxon>Asteroideae</taxon>
        <taxon>Anthemideae</taxon>
        <taxon>Artemisiinae</taxon>
        <taxon>Artemisia</taxon>
    </lineage>
</organism>
<keyword evidence="3" id="KW-1185">Reference proteome</keyword>
<dbReference type="Proteomes" id="UP000245207">
    <property type="component" value="Unassembled WGS sequence"/>
</dbReference>
<reference evidence="2 3" key="1">
    <citation type="journal article" date="2018" name="Mol. Plant">
        <title>The genome of Artemisia annua provides insight into the evolution of Asteraceae family and artemisinin biosynthesis.</title>
        <authorList>
            <person name="Shen Q."/>
            <person name="Zhang L."/>
            <person name="Liao Z."/>
            <person name="Wang S."/>
            <person name="Yan T."/>
            <person name="Shi P."/>
            <person name="Liu M."/>
            <person name="Fu X."/>
            <person name="Pan Q."/>
            <person name="Wang Y."/>
            <person name="Lv Z."/>
            <person name="Lu X."/>
            <person name="Zhang F."/>
            <person name="Jiang W."/>
            <person name="Ma Y."/>
            <person name="Chen M."/>
            <person name="Hao X."/>
            <person name="Li L."/>
            <person name="Tang Y."/>
            <person name="Lv G."/>
            <person name="Zhou Y."/>
            <person name="Sun X."/>
            <person name="Brodelius P.E."/>
            <person name="Rose J.K.C."/>
            <person name="Tang K."/>
        </authorList>
    </citation>
    <scope>NUCLEOTIDE SEQUENCE [LARGE SCALE GENOMIC DNA]</scope>
    <source>
        <strain evidence="3">cv. Huhao1</strain>
        <tissue evidence="2">Leaf</tissue>
    </source>
</reference>
<dbReference type="STRING" id="35608.A0A2U1PC55"/>
<dbReference type="EMBL" id="PKPP01001361">
    <property type="protein sequence ID" value="PWA83341.1"/>
    <property type="molecule type" value="Genomic_DNA"/>
</dbReference>
<dbReference type="OrthoDB" id="1862401at2759"/>
<dbReference type="PANTHER" id="PTHR31896:SF36">
    <property type="entry name" value="HXXXD-TYPE ACYL-TRANSFERASE FAMILY PROTEIN-RELATED"/>
    <property type="match status" value="1"/>
</dbReference>
<comment type="caution">
    <text evidence="2">The sequence shown here is derived from an EMBL/GenBank/DDBJ whole genome shotgun (WGS) entry which is preliminary data.</text>
</comment>
<protein>
    <submittedName>
        <fullName evidence="2">Transferase, Chloramphenicol acetyltransferase-like domain protein</fullName>
    </submittedName>
</protein>
<accession>A0A2U1PC55</accession>
<dbReference type="Pfam" id="PF02458">
    <property type="entry name" value="Transferase"/>
    <property type="match status" value="1"/>
</dbReference>
<gene>
    <name evidence="2" type="ORF">CTI12_AA172920</name>
</gene>
<dbReference type="PANTHER" id="PTHR31896">
    <property type="entry name" value="FAMILY REGULATORY PROTEIN, PUTATIVE (AFU_ORTHOLOGUE AFUA_3G14730)-RELATED"/>
    <property type="match status" value="1"/>
</dbReference>
<keyword evidence="1 2" id="KW-0808">Transferase</keyword>
<proteinExistence type="predicted"/>
<dbReference type="GO" id="GO:0016740">
    <property type="term" value="F:transferase activity"/>
    <property type="evidence" value="ECO:0007669"/>
    <property type="project" value="UniProtKB-KW"/>
</dbReference>
<dbReference type="InterPro" id="IPR051283">
    <property type="entry name" value="Sec_Metabolite_Acyltrans"/>
</dbReference>
<evidence type="ECO:0000256" key="1">
    <source>
        <dbReference type="ARBA" id="ARBA00022679"/>
    </source>
</evidence>
<name>A0A2U1PC55_ARTAN</name>
<sequence length="446" mass="49932">MTSQIVNHVSECFIKPSQSLQTHSDQPIHLTPFELLLLNIGYIQNGLLFSKPKNQYFSMSLLLNDLQHALSATLTHFYPLAARLATQKQENPPSYVICIDPKNSPGAKFIYATSEATVNDILTPSYVPSLVHSLFDLSDATNHDGHTLPLLSIQVTELVDGVFIGMSLNHVVADGATLWHFMATWSELFKSKGGDIKLISRPPIYKRCDPIINLPFTHHEQFTERLGPTNLIKERFFHFTSDSVSKLKAKANAECNTTKISSLQAVSALLWRCMTRARHLPYDSKTVCRFAINNRPRVDPPLPNDYFGNPNYVVWDTATVSDLMTHGLGWAALRLHEAVENHNDSMVKSFVETWVKNPVILKRNIWVDPGAVQVSNSPRFDMYGCEFGLGKAVCVRSGRSNKTDGKMLVYPGREGGGSMDVEACLLPEYMVEFECDEELTTALQIT</sequence>
<evidence type="ECO:0000313" key="2">
    <source>
        <dbReference type="EMBL" id="PWA83341.1"/>
    </source>
</evidence>
<dbReference type="AlphaFoldDB" id="A0A2U1PC55"/>
<evidence type="ECO:0000313" key="3">
    <source>
        <dbReference type="Proteomes" id="UP000245207"/>
    </source>
</evidence>
<dbReference type="Gene3D" id="3.30.559.10">
    <property type="entry name" value="Chloramphenicol acetyltransferase-like domain"/>
    <property type="match status" value="2"/>
</dbReference>